<gene>
    <name evidence="4" type="ORF">EWM64_g4314</name>
</gene>
<feature type="compositionally biased region" description="Basic and acidic residues" evidence="2">
    <location>
        <begin position="8"/>
        <end position="18"/>
    </location>
</feature>
<keyword evidence="5" id="KW-1185">Reference proteome</keyword>
<feature type="region of interest" description="Disordered" evidence="2">
    <location>
        <begin position="1"/>
        <end position="125"/>
    </location>
</feature>
<name>A0A4Z0A040_9AGAM</name>
<feature type="coiled-coil region" evidence="1">
    <location>
        <begin position="139"/>
        <end position="166"/>
    </location>
</feature>
<proteinExistence type="predicted"/>
<dbReference type="Proteomes" id="UP000298061">
    <property type="component" value="Unassembled WGS sequence"/>
</dbReference>
<evidence type="ECO:0000259" key="3">
    <source>
        <dbReference type="Pfam" id="PF03184"/>
    </source>
</evidence>
<evidence type="ECO:0000256" key="2">
    <source>
        <dbReference type="SAM" id="MobiDB-lite"/>
    </source>
</evidence>
<dbReference type="EMBL" id="SFCI01000455">
    <property type="protein sequence ID" value="TFY79697.1"/>
    <property type="molecule type" value="Genomic_DNA"/>
</dbReference>
<keyword evidence="1" id="KW-0175">Coiled coil</keyword>
<evidence type="ECO:0000313" key="5">
    <source>
        <dbReference type="Proteomes" id="UP000298061"/>
    </source>
</evidence>
<feature type="domain" description="DDE-1" evidence="3">
    <location>
        <begin position="215"/>
        <end position="364"/>
    </location>
</feature>
<feature type="compositionally biased region" description="Basic and acidic residues" evidence="2">
    <location>
        <begin position="183"/>
        <end position="201"/>
    </location>
</feature>
<dbReference type="InterPro" id="IPR004875">
    <property type="entry name" value="DDE_SF_endonuclease_dom"/>
</dbReference>
<dbReference type="Pfam" id="PF03184">
    <property type="entry name" value="DDE_1"/>
    <property type="match status" value="1"/>
</dbReference>
<feature type="region of interest" description="Disordered" evidence="2">
    <location>
        <begin position="179"/>
        <end position="219"/>
    </location>
</feature>
<dbReference type="GO" id="GO:0003676">
    <property type="term" value="F:nucleic acid binding"/>
    <property type="evidence" value="ECO:0007669"/>
    <property type="project" value="InterPro"/>
</dbReference>
<evidence type="ECO:0000313" key="4">
    <source>
        <dbReference type="EMBL" id="TFY79697.1"/>
    </source>
</evidence>
<feature type="region of interest" description="Disordered" evidence="2">
    <location>
        <begin position="452"/>
        <end position="477"/>
    </location>
</feature>
<comment type="caution">
    <text evidence="4">The sequence shown here is derived from an EMBL/GenBank/DDBJ whole genome shotgun (WGS) entry which is preliminary data.</text>
</comment>
<reference evidence="4 5" key="1">
    <citation type="submission" date="2019-02" db="EMBL/GenBank/DDBJ databases">
        <title>Genome sequencing of the rare red list fungi Hericium alpestre (H. flagellum).</title>
        <authorList>
            <person name="Buettner E."/>
            <person name="Kellner H."/>
        </authorList>
    </citation>
    <scope>NUCLEOTIDE SEQUENCE [LARGE SCALE GENOMIC DNA]</scope>
    <source>
        <strain evidence="4 5">DSM 108284</strain>
    </source>
</reference>
<dbReference type="AlphaFoldDB" id="A0A4Z0A040"/>
<organism evidence="4 5">
    <name type="scientific">Hericium alpestre</name>
    <dbReference type="NCBI Taxonomy" id="135208"/>
    <lineage>
        <taxon>Eukaryota</taxon>
        <taxon>Fungi</taxon>
        <taxon>Dikarya</taxon>
        <taxon>Basidiomycota</taxon>
        <taxon>Agaricomycotina</taxon>
        <taxon>Agaricomycetes</taxon>
        <taxon>Russulales</taxon>
        <taxon>Hericiaceae</taxon>
        <taxon>Hericium</taxon>
    </lineage>
</organism>
<feature type="compositionally biased region" description="Polar residues" evidence="2">
    <location>
        <begin position="109"/>
        <end position="123"/>
    </location>
</feature>
<protein>
    <recommendedName>
        <fullName evidence="3">DDE-1 domain-containing protein</fullName>
    </recommendedName>
</protein>
<evidence type="ECO:0000256" key="1">
    <source>
        <dbReference type="SAM" id="Coils"/>
    </source>
</evidence>
<dbReference type="OrthoDB" id="3257623at2759"/>
<accession>A0A4Z0A040</accession>
<feature type="compositionally biased region" description="Basic and acidic residues" evidence="2">
    <location>
        <begin position="59"/>
        <end position="78"/>
    </location>
</feature>
<feature type="compositionally biased region" description="Basic and acidic residues" evidence="2">
    <location>
        <begin position="33"/>
        <end position="51"/>
    </location>
</feature>
<sequence length="575" mass="64144">MSKVPIPEVDHESGEAEKVGGQVNSGGGQMVEEMDHVGEEHERVDSFKAPEEGSDLEEESGHHDLWADPVYEHMEGSDAPKSSPEIPLSEEDSLSDGESIFLTKKPKQRSTSPGLRQGETSITAFYPRLTQEENRSLLMSRTLKRKREDEDQCEEQEQAVERTNQVKLAKACTGNNQCKKKQRANEREDEIERGIRDIDGNKKKKKNITEPVLDGSNDPDGEALPFQAIYKGKTKLSLPAKPANMESNGDMWKRAEEIGFLFEFSRTDTYWSTLEMMKSYVDNILAPYFVAARAAHGDPANQLAIWQIDAWSIHRSAEFCAWMAKNHPCIQLKYVPGGCTGIWQPCDVGIQRVLKHELHRMSHADVVAEALWHLEALEANGSDDRSVRWLVRAYDVVNHPEFVRKAFEHCQLDAEPHFNLSQASLTSTAALQALKNLPTTDPQLWAEISQGRADQLQLTDRSKPDPSSPDDKDEEQELGDDLSIPTLMLCDHILTGGSTLGRGFVENDKGRLAPVSISEMLDDAAADTDHEFTEDTEGAADVEAGPSEPAAMGCGKQAKKPNQFYTVGKKFWEQT</sequence>